<reference evidence="3 5" key="2">
    <citation type="submission" date="2019-03" db="EMBL/GenBank/DDBJ databases">
        <title>Genomic Encyclopedia of Type Strains, Phase IV (KMG-IV): sequencing the most valuable type-strain genomes for metagenomic binning, comparative biology and taxonomic classification.</title>
        <authorList>
            <person name="Goeker M."/>
        </authorList>
    </citation>
    <scope>NUCLEOTIDE SEQUENCE [LARGE SCALE GENOMIC DNA]</scope>
    <source>
        <strain evidence="3 5">DSM 3764</strain>
    </source>
</reference>
<protein>
    <submittedName>
        <fullName evidence="3">Plasmid segregation oscillating ATPase ParF</fullName>
    </submittedName>
    <submittedName>
        <fullName evidence="2">Septum formation inhibitor-activating ATPase</fullName>
    </submittedName>
</protein>
<gene>
    <name evidence="3" type="ORF">EV682_10973</name>
    <name evidence="2" type="ORF">NCTC11159_01072</name>
</gene>
<organism evidence="2 4">
    <name type="scientific">Iodobacter fluviatilis</name>
    <dbReference type="NCBI Taxonomy" id="537"/>
    <lineage>
        <taxon>Bacteria</taxon>
        <taxon>Pseudomonadati</taxon>
        <taxon>Pseudomonadota</taxon>
        <taxon>Betaproteobacteria</taxon>
        <taxon>Neisseriales</taxon>
        <taxon>Chitinibacteraceae</taxon>
        <taxon>Iodobacter</taxon>
    </lineage>
</organism>
<evidence type="ECO:0000313" key="5">
    <source>
        <dbReference type="Proteomes" id="UP000295794"/>
    </source>
</evidence>
<dbReference type="Pfam" id="PF01656">
    <property type="entry name" value="CbiA"/>
    <property type="match status" value="1"/>
</dbReference>
<dbReference type="Gene3D" id="3.40.50.300">
    <property type="entry name" value="P-loop containing nucleotide triphosphate hydrolases"/>
    <property type="match status" value="1"/>
</dbReference>
<dbReference type="InterPro" id="IPR002586">
    <property type="entry name" value="CobQ/CobB/MinD/ParA_Nub-bd_dom"/>
</dbReference>
<dbReference type="InterPro" id="IPR050678">
    <property type="entry name" value="DNA_Partitioning_ATPase"/>
</dbReference>
<dbReference type="EMBL" id="SMBT01000009">
    <property type="protein sequence ID" value="TCU84548.1"/>
    <property type="molecule type" value="Genomic_DNA"/>
</dbReference>
<accession>A0A377Q466</accession>
<evidence type="ECO:0000259" key="1">
    <source>
        <dbReference type="Pfam" id="PF01656"/>
    </source>
</evidence>
<dbReference type="Proteomes" id="UP000295794">
    <property type="component" value="Unassembled WGS sequence"/>
</dbReference>
<proteinExistence type="predicted"/>
<dbReference type="Proteomes" id="UP000255108">
    <property type="component" value="Unassembled WGS sequence"/>
</dbReference>
<dbReference type="EMBL" id="UGHR01000001">
    <property type="protein sequence ID" value="STQ90014.1"/>
    <property type="molecule type" value="Genomic_DNA"/>
</dbReference>
<dbReference type="PANTHER" id="PTHR13696">
    <property type="entry name" value="P-LOOP CONTAINING NUCLEOSIDE TRIPHOSPHATE HYDROLASE"/>
    <property type="match status" value="1"/>
</dbReference>
<name>A0A377Q466_9NEIS</name>
<sequence length="216" mass="23612">MNILIGNLKGGVGTTTHATNIAVKRASIGRSVFLIDTSTLLNADMWCTARSEKHPGKAEIVGGPKFGTGVSGHIQQLARHYDDVVIDAGGSETEEFRLALTQCQLLLVPFRSSQFDLWVVKRMATLLEEAQKINPLLKARAFLNLVSTNPSSRDIDEARDLFSSVNLQLPLLTSKIGDRIAFRRASAEGLGITEYKGKDNKALTEFEGFYAEAFPS</sequence>
<dbReference type="InterPro" id="IPR027417">
    <property type="entry name" value="P-loop_NTPase"/>
</dbReference>
<evidence type="ECO:0000313" key="4">
    <source>
        <dbReference type="Proteomes" id="UP000255108"/>
    </source>
</evidence>
<dbReference type="RefSeq" id="WP_115226401.1">
    <property type="nucleotide sequence ID" value="NZ_CAWOLO010000009.1"/>
</dbReference>
<reference evidence="2 4" key="1">
    <citation type="submission" date="2018-06" db="EMBL/GenBank/DDBJ databases">
        <authorList>
            <consortium name="Pathogen Informatics"/>
            <person name="Doyle S."/>
        </authorList>
    </citation>
    <scope>NUCLEOTIDE SEQUENCE [LARGE SCALE GENOMIC DNA]</scope>
    <source>
        <strain evidence="2 4">NCTC11159</strain>
    </source>
</reference>
<keyword evidence="5" id="KW-1185">Reference proteome</keyword>
<evidence type="ECO:0000313" key="2">
    <source>
        <dbReference type="EMBL" id="STQ90014.1"/>
    </source>
</evidence>
<dbReference type="PANTHER" id="PTHR13696:SF96">
    <property type="entry name" value="COBQ_COBB_MIND_PARA NUCLEOTIDE BINDING DOMAIN-CONTAINING PROTEIN"/>
    <property type="match status" value="1"/>
</dbReference>
<dbReference type="OrthoDB" id="69313at2"/>
<dbReference type="SUPFAM" id="SSF52540">
    <property type="entry name" value="P-loop containing nucleoside triphosphate hydrolases"/>
    <property type="match status" value="1"/>
</dbReference>
<dbReference type="AlphaFoldDB" id="A0A377Q466"/>
<evidence type="ECO:0000313" key="3">
    <source>
        <dbReference type="EMBL" id="TCU84548.1"/>
    </source>
</evidence>
<dbReference type="PIRSF" id="PIRSF009320">
    <property type="entry name" value="Nuc_binding_HP_1000"/>
    <property type="match status" value="1"/>
</dbReference>
<feature type="domain" description="CobQ/CobB/MinD/ParA nucleotide binding" evidence="1">
    <location>
        <begin position="3"/>
        <end position="190"/>
    </location>
</feature>
<dbReference type="CDD" id="cd02042">
    <property type="entry name" value="ParAB_family"/>
    <property type="match status" value="1"/>
</dbReference>